<accession>A0A6J4SJ36</accession>
<sequence>MGDKGSQFESSVTIAPPVGIGRYYPDAADPQSPANVAVAIPTVLRPVLAQAVESVFAQRLSGRVQLLVGVDKPAPDDGLLDALLARRPPHVSAVTFRLPFSTSVRNGGLHKATDGGALRAIMSLAANAPFVAYLDDDNSWKSDHLAKLLAAIPGKAWAFAQRVLVEEGTWRELGVDTWDSVGVDRGRFAARGGFVDPNCLMVDKVACARALGRWAETASGRAGMDADRWFFEAIRRAPHGRVDDATVRYTVRPTNILLRFLAEGRIF</sequence>
<proteinExistence type="predicted"/>
<evidence type="ECO:0008006" key="2">
    <source>
        <dbReference type="Google" id="ProtNLM"/>
    </source>
</evidence>
<dbReference type="EMBL" id="CADCVW010000054">
    <property type="protein sequence ID" value="CAA9500635.1"/>
    <property type="molecule type" value="Genomic_DNA"/>
</dbReference>
<reference evidence="1" key="1">
    <citation type="submission" date="2020-02" db="EMBL/GenBank/DDBJ databases">
        <authorList>
            <person name="Meier V. D."/>
        </authorList>
    </citation>
    <scope>NUCLEOTIDE SEQUENCE</scope>
    <source>
        <strain evidence="1">AVDCRST_MAG39</strain>
    </source>
</reference>
<protein>
    <recommendedName>
        <fullName evidence="2">Glycosyltransferase 2-like domain-containing protein</fullName>
    </recommendedName>
</protein>
<dbReference type="InterPro" id="IPR029044">
    <property type="entry name" value="Nucleotide-diphossugar_trans"/>
</dbReference>
<gene>
    <name evidence="1" type="ORF">AVDCRST_MAG39-1389</name>
</gene>
<organism evidence="1">
    <name type="scientific">uncultured Sphingomonadaceae bacterium</name>
    <dbReference type="NCBI Taxonomy" id="169976"/>
    <lineage>
        <taxon>Bacteria</taxon>
        <taxon>Pseudomonadati</taxon>
        <taxon>Pseudomonadota</taxon>
        <taxon>Alphaproteobacteria</taxon>
        <taxon>Sphingomonadales</taxon>
        <taxon>Sphingomonadaceae</taxon>
        <taxon>environmental samples</taxon>
    </lineage>
</organism>
<dbReference type="Gene3D" id="3.90.550.10">
    <property type="entry name" value="Spore Coat Polysaccharide Biosynthesis Protein SpsA, Chain A"/>
    <property type="match status" value="1"/>
</dbReference>
<name>A0A6J4SJ36_9SPHN</name>
<dbReference type="AlphaFoldDB" id="A0A6J4SJ36"/>
<evidence type="ECO:0000313" key="1">
    <source>
        <dbReference type="EMBL" id="CAA9500635.1"/>
    </source>
</evidence>
<dbReference type="SUPFAM" id="SSF53448">
    <property type="entry name" value="Nucleotide-diphospho-sugar transferases"/>
    <property type="match status" value="1"/>
</dbReference>